<evidence type="ECO:0000259" key="4">
    <source>
        <dbReference type="Pfam" id="PF08596"/>
    </source>
</evidence>
<feature type="compositionally biased region" description="Low complexity" evidence="3">
    <location>
        <begin position="1017"/>
        <end position="1028"/>
    </location>
</feature>
<keyword evidence="2" id="KW-0268">Exocytosis</keyword>
<dbReference type="SMART" id="SM00320">
    <property type="entry name" value="WD40"/>
    <property type="match status" value="5"/>
</dbReference>
<evidence type="ECO:0000256" key="3">
    <source>
        <dbReference type="SAM" id="MobiDB-lite"/>
    </source>
</evidence>
<gene>
    <name evidence="5" type="ORF">E1B28_001536</name>
</gene>
<dbReference type="CDD" id="cd15873">
    <property type="entry name" value="R-SNARE_STXBP5_6"/>
    <property type="match status" value="1"/>
</dbReference>
<reference evidence="5" key="1">
    <citation type="journal article" date="2021" name="Genome Biol. Evol.">
        <title>The assembled and annotated genome of the fairy-ring fungus Marasmius oreades.</title>
        <authorList>
            <person name="Hiltunen M."/>
            <person name="Ament-Velasquez S.L."/>
            <person name="Johannesson H."/>
        </authorList>
    </citation>
    <scope>NUCLEOTIDE SEQUENCE</scope>
    <source>
        <strain evidence="5">03SP1</strain>
    </source>
</reference>
<evidence type="ECO:0000256" key="2">
    <source>
        <dbReference type="ARBA" id="ARBA00022483"/>
    </source>
</evidence>
<dbReference type="AlphaFoldDB" id="A0A9P8AFN1"/>
<dbReference type="PANTHER" id="PTHR10241">
    <property type="entry name" value="LETHAL 2 GIANT LARVAE PROTEIN"/>
    <property type="match status" value="1"/>
</dbReference>
<dbReference type="EMBL" id="CM032181">
    <property type="protein sequence ID" value="KAG7099718.1"/>
    <property type="molecule type" value="Genomic_DNA"/>
</dbReference>
<keyword evidence="6" id="KW-1185">Reference proteome</keyword>
<feature type="region of interest" description="Disordered" evidence="3">
    <location>
        <begin position="998"/>
        <end position="1028"/>
    </location>
</feature>
<dbReference type="Gene3D" id="2.130.10.10">
    <property type="entry name" value="YVTN repeat-like/Quinoprotein amine dehydrogenase"/>
    <property type="match status" value="2"/>
</dbReference>
<dbReference type="GeneID" id="66070612"/>
<dbReference type="InterPro" id="IPR036322">
    <property type="entry name" value="WD40_repeat_dom_sf"/>
</dbReference>
<dbReference type="GO" id="GO:0005886">
    <property type="term" value="C:plasma membrane"/>
    <property type="evidence" value="ECO:0007669"/>
    <property type="project" value="TreeGrafter"/>
</dbReference>
<protein>
    <recommendedName>
        <fullName evidence="4">Lethal giant larvae (Lgl)-like C-terminal domain-containing protein</fullName>
    </recommendedName>
</protein>
<dbReference type="KEGG" id="more:E1B28_001536"/>
<evidence type="ECO:0000313" key="5">
    <source>
        <dbReference type="EMBL" id="KAG7099718.1"/>
    </source>
</evidence>
<dbReference type="GO" id="GO:0005096">
    <property type="term" value="F:GTPase activator activity"/>
    <property type="evidence" value="ECO:0007669"/>
    <property type="project" value="TreeGrafter"/>
</dbReference>
<feature type="region of interest" description="Disordered" evidence="3">
    <location>
        <begin position="435"/>
        <end position="461"/>
    </location>
</feature>
<dbReference type="SUPFAM" id="SSF50978">
    <property type="entry name" value="WD40 repeat-like"/>
    <property type="match status" value="2"/>
</dbReference>
<evidence type="ECO:0000313" key="6">
    <source>
        <dbReference type="Proteomes" id="UP001049176"/>
    </source>
</evidence>
<dbReference type="PANTHER" id="PTHR10241:SF25">
    <property type="entry name" value="TOMOSYN, ISOFORM C"/>
    <property type="match status" value="1"/>
</dbReference>
<dbReference type="InterPro" id="IPR015943">
    <property type="entry name" value="WD40/YVTN_repeat-like_dom_sf"/>
</dbReference>
<dbReference type="GO" id="GO:0019905">
    <property type="term" value="F:syntaxin binding"/>
    <property type="evidence" value="ECO:0007669"/>
    <property type="project" value="TreeGrafter"/>
</dbReference>
<dbReference type="Pfam" id="PF08596">
    <property type="entry name" value="Lgl_C"/>
    <property type="match status" value="1"/>
</dbReference>
<dbReference type="RefSeq" id="XP_043016188.1">
    <property type="nucleotide sequence ID" value="XM_043147479.1"/>
</dbReference>
<organism evidence="5 6">
    <name type="scientific">Marasmius oreades</name>
    <name type="common">fairy-ring Marasmius</name>
    <dbReference type="NCBI Taxonomy" id="181124"/>
    <lineage>
        <taxon>Eukaryota</taxon>
        <taxon>Fungi</taxon>
        <taxon>Dikarya</taxon>
        <taxon>Basidiomycota</taxon>
        <taxon>Agaricomycotina</taxon>
        <taxon>Agaricomycetes</taxon>
        <taxon>Agaricomycetidae</taxon>
        <taxon>Agaricales</taxon>
        <taxon>Marasmiineae</taxon>
        <taxon>Marasmiaceae</taxon>
        <taxon>Marasmius</taxon>
    </lineage>
</organism>
<feature type="domain" description="Lethal giant larvae (Lgl)-like C-terminal" evidence="4">
    <location>
        <begin position="615"/>
        <end position="1004"/>
    </location>
</feature>
<dbReference type="InterPro" id="IPR013905">
    <property type="entry name" value="Lgl_C_dom"/>
</dbReference>
<dbReference type="OrthoDB" id="19944at2759"/>
<proteinExistence type="inferred from homology"/>
<dbReference type="GO" id="GO:0006893">
    <property type="term" value="P:Golgi to plasma membrane transport"/>
    <property type="evidence" value="ECO:0007669"/>
    <property type="project" value="TreeGrafter"/>
</dbReference>
<dbReference type="Proteomes" id="UP001049176">
    <property type="component" value="Chromosome 1"/>
</dbReference>
<dbReference type="GO" id="GO:0045159">
    <property type="term" value="F:myosin II binding"/>
    <property type="evidence" value="ECO:0007669"/>
    <property type="project" value="TreeGrafter"/>
</dbReference>
<dbReference type="GO" id="GO:0006887">
    <property type="term" value="P:exocytosis"/>
    <property type="evidence" value="ECO:0007669"/>
    <property type="project" value="UniProtKB-KW"/>
</dbReference>
<sequence length="1086" mass="118679">MSLFKHFERGPVLDLSNDLHDEVDWKPGPLRVFEYALNVTAIAIEPISGLLAIGTGHGSIHLFGRPGVECKILLPDAHKVTSLHLPSSSWKIVCLDDHSQLHVWDLSSPGIPKYVSSARFNQANSLAVSPYHSHAFIALQTGEIRTYDVICLRKSPYTVPNLWNMYEEKMAASGMPEVTTPTSGIALDVVPHPRNLNYLFIVYGGGVILSDLSERTTSRVYELVLPPGAPGGAGYGAPDILTPRRPEATSLAIHPTGHFFAVGYTDGCIAFWAVDDEDQPLFVRTLDDTDVHMVDASRLDEHLNQGKTVESSQREPIFKLSWCSFSNSSDPRGGDTALVVLGGSRADDSYGVTTYWLPAFNPPTPPVTAHSGINPAIRDAMRTSVQPTKTYFYYTEGIVHDYLLVPRDAPHFAGACDPFALLIVREGSRHTRVTEGFQFPPPSFLTTDNTEPEGELQSKEGTHDALDDLQSTLQSMQLSDDAQSLVAPGFLSNGVTGLSDGQLHRLSRDAYQTLVQDSLQPDRVLRLRAGFAYLNTQNSEAGLSKYQPPRILITSHSNLAVQLWDVSASLLTNARPNPVEYEFPNPLPRLTMDLKLVLTDARVAPTLSRSDCRMISIVDFTSGSLECAVSLSTGEVVLYHMGSSDEGFDDFKPDEGLVSLQDLSCLPGSKFRPYLLVNAKKGPVSAMSLADAGLLAISYQDGSLIIVDTRVSRIIMRSDGKAKNRHSLGLHLKNSETDHFQCLLWTVCPISSERQPRLRLIAAKTSGSSFLYTLTQTPPDSLWSISGDPVKIDTPSNPLPGGLFVIDAKSGARCLAERRRLVSPPPFEGHVLFIAAGTEGVRCHLDITGDRLGKTDWSSKAGQVLTTQIVEKLGSCALVAFTAQNEALAYSLPNLELIHNLSLPPVRQPLPLTVDDSGDFIAWSLDTDSGFIREATYGTLFNFRRVNTLPDVVFSTSKPVVPPQPQPVSVTPESFLGSWLKLGNQTMTGEQLDVLLGGPDRPIPRPQEITANPTSESPSAASRVARQAASTQETLYGRLTSALEERGQMLGDLEDRFNSLEQGSRTMVNQAKRLAAEQTARSWFKF</sequence>
<comment type="similarity">
    <text evidence="1">Belongs to the WD repeat L(2)GL family.</text>
</comment>
<comment type="caution">
    <text evidence="5">The sequence shown here is derived from an EMBL/GenBank/DDBJ whole genome shotgun (WGS) entry which is preliminary data.</text>
</comment>
<dbReference type="GO" id="GO:0005737">
    <property type="term" value="C:cytoplasm"/>
    <property type="evidence" value="ECO:0007669"/>
    <property type="project" value="TreeGrafter"/>
</dbReference>
<dbReference type="InterPro" id="IPR001680">
    <property type="entry name" value="WD40_rpt"/>
</dbReference>
<name>A0A9P8AFN1_9AGAR</name>
<evidence type="ECO:0000256" key="1">
    <source>
        <dbReference type="ARBA" id="ARBA00008070"/>
    </source>
</evidence>
<accession>A0A9P8AFN1</accession>